<dbReference type="AlphaFoldDB" id="A0A8J2K8J9"/>
<accession>A0A8J2K8J9</accession>
<name>A0A8J2K8J9_9HEXA</name>
<keyword evidence="2" id="KW-1185">Reference proteome</keyword>
<proteinExistence type="predicted"/>
<dbReference type="Proteomes" id="UP000708208">
    <property type="component" value="Unassembled WGS sequence"/>
</dbReference>
<comment type="caution">
    <text evidence="1">The sequence shown here is derived from an EMBL/GenBank/DDBJ whole genome shotgun (WGS) entry which is preliminary data.</text>
</comment>
<sequence length="39" mass="4419">DWETISSKIDVYKSLETEHTLLIDITESRSNSLPSLSIP</sequence>
<gene>
    <name evidence="1" type="ORF">AFUS01_LOCUS23594</name>
</gene>
<dbReference type="EMBL" id="CAJVCH010286283">
    <property type="protein sequence ID" value="CAG7784936.1"/>
    <property type="molecule type" value="Genomic_DNA"/>
</dbReference>
<evidence type="ECO:0000313" key="2">
    <source>
        <dbReference type="Proteomes" id="UP000708208"/>
    </source>
</evidence>
<reference evidence="1" key="1">
    <citation type="submission" date="2021-06" db="EMBL/GenBank/DDBJ databases">
        <authorList>
            <person name="Hodson N. C."/>
            <person name="Mongue J. A."/>
            <person name="Jaron S. K."/>
        </authorList>
    </citation>
    <scope>NUCLEOTIDE SEQUENCE</scope>
</reference>
<organism evidence="1 2">
    <name type="scientific">Allacma fusca</name>
    <dbReference type="NCBI Taxonomy" id="39272"/>
    <lineage>
        <taxon>Eukaryota</taxon>
        <taxon>Metazoa</taxon>
        <taxon>Ecdysozoa</taxon>
        <taxon>Arthropoda</taxon>
        <taxon>Hexapoda</taxon>
        <taxon>Collembola</taxon>
        <taxon>Symphypleona</taxon>
        <taxon>Sminthuridae</taxon>
        <taxon>Allacma</taxon>
    </lineage>
</organism>
<feature type="non-terminal residue" evidence="1">
    <location>
        <position position="1"/>
    </location>
</feature>
<evidence type="ECO:0000313" key="1">
    <source>
        <dbReference type="EMBL" id="CAG7784936.1"/>
    </source>
</evidence>
<protein>
    <submittedName>
        <fullName evidence="1">Uncharacterized protein</fullName>
    </submittedName>
</protein>